<feature type="signal peptide" evidence="1">
    <location>
        <begin position="1"/>
        <end position="25"/>
    </location>
</feature>
<gene>
    <name evidence="2" type="ORF">CRX42_14925</name>
</gene>
<accession>A0A2W0EMQ7</accession>
<dbReference type="OrthoDB" id="6764591at2"/>
<sequence>MVNPKTLLPQWLCLLALFVAPSAEAVNQEIRALFRPDSANPQRNTFINKTPVSGYCADYPDQCEDNQMFSIRLPIRFDSARAMQPNDSPRNSSMFTVPAQWRALTVTNAQTGETERVEVRIAGFGSRYVLSDTAANLTGAVNALEGHRALWGGPGGGWVNPPSPCQYSGVGWYNESYYQFFWKTPVQGTCVKTASFLIPAMSYEHLDFAYELRTPNPLGMSSGLYTGDLSYRIGPAGDFDMGNVMLPTDGDLTLNFVLDVQHTLKVEIPPGGERIQLVPAGGWQSWLQAGRRPVNLFRDQTFNISASSRFKMLIDCGPGIGNECALENSELNRRVELFVFVSLPNGITDLSGQPVRRLRLKTGAGNELYFKPGFYVDRAPGTLHFEVPPHAMEHMLRPGRGGKYSGVVVVYWDSEI</sequence>
<organism evidence="2 3">
    <name type="scientific">Pseudomonas jessenii</name>
    <dbReference type="NCBI Taxonomy" id="77298"/>
    <lineage>
        <taxon>Bacteria</taxon>
        <taxon>Pseudomonadati</taxon>
        <taxon>Pseudomonadota</taxon>
        <taxon>Gammaproteobacteria</taxon>
        <taxon>Pseudomonadales</taxon>
        <taxon>Pseudomonadaceae</taxon>
        <taxon>Pseudomonas</taxon>
    </lineage>
</organism>
<dbReference type="RefSeq" id="WP_110660071.1">
    <property type="nucleotide sequence ID" value="NZ_PDLL01000163.1"/>
</dbReference>
<comment type="caution">
    <text evidence="2">The sequence shown here is derived from an EMBL/GenBank/DDBJ whole genome shotgun (WGS) entry which is preliminary data.</text>
</comment>
<reference evidence="2 3" key="1">
    <citation type="journal article" date="2018" name="Appl. Microbiol. Biotechnol.">
        <title>Characterization of the caprolactam degradation pathway in Pseudomonas jessenii using mass spectrometry-based proteomics.</title>
        <authorList>
            <person name="Otzen M."/>
            <person name="Palacio C."/>
            <person name="Janssen D.B."/>
        </authorList>
    </citation>
    <scope>NUCLEOTIDE SEQUENCE [LARGE SCALE GENOMIC DNA]</scope>
    <source>
        <strain evidence="2 3">GO3</strain>
    </source>
</reference>
<dbReference type="AlphaFoldDB" id="A0A2W0EMQ7"/>
<evidence type="ECO:0000256" key="1">
    <source>
        <dbReference type="SAM" id="SignalP"/>
    </source>
</evidence>
<keyword evidence="1" id="KW-0732">Signal</keyword>
<evidence type="ECO:0000313" key="3">
    <source>
        <dbReference type="Proteomes" id="UP000247437"/>
    </source>
</evidence>
<dbReference type="Proteomes" id="UP000247437">
    <property type="component" value="Unassembled WGS sequence"/>
</dbReference>
<feature type="chain" id="PRO_5016092230" evidence="1">
    <location>
        <begin position="26"/>
        <end position="416"/>
    </location>
</feature>
<dbReference type="EMBL" id="PDLL01000163">
    <property type="protein sequence ID" value="PYY69753.1"/>
    <property type="molecule type" value="Genomic_DNA"/>
</dbReference>
<evidence type="ECO:0000313" key="2">
    <source>
        <dbReference type="EMBL" id="PYY69753.1"/>
    </source>
</evidence>
<protein>
    <submittedName>
        <fullName evidence="2">Uncharacterized protein</fullName>
    </submittedName>
</protein>
<proteinExistence type="predicted"/>
<name>A0A2W0EMQ7_PSEJE</name>